<evidence type="ECO:0000256" key="1">
    <source>
        <dbReference type="SAM" id="Phobius"/>
    </source>
</evidence>
<dbReference type="InterPro" id="IPR045584">
    <property type="entry name" value="Pilin-like"/>
</dbReference>
<protein>
    <submittedName>
        <fullName evidence="2">Prepilin-type N-terminal cleavage/methylation domain-containing protein</fullName>
    </submittedName>
</protein>
<comment type="caution">
    <text evidence="2">The sequence shown here is derived from an EMBL/GenBank/DDBJ whole genome shotgun (WGS) entry which is preliminary data.</text>
</comment>
<keyword evidence="1" id="KW-0812">Transmembrane</keyword>
<reference evidence="2" key="1">
    <citation type="submission" date="2020-09" db="EMBL/GenBank/DDBJ databases">
        <title>Pelagicoccus enzymogenes sp. nov. with an EPS production, isolated from marine sediment.</title>
        <authorList>
            <person name="Feng X."/>
        </authorList>
    </citation>
    <scope>NUCLEOTIDE SEQUENCE</scope>
    <source>
        <strain evidence="2">NFK12</strain>
    </source>
</reference>
<feature type="transmembrane region" description="Helical" evidence="1">
    <location>
        <begin position="21"/>
        <end position="45"/>
    </location>
</feature>
<dbReference type="EMBL" id="JACYFG010000013">
    <property type="protein sequence ID" value="MBD5779709.1"/>
    <property type="molecule type" value="Genomic_DNA"/>
</dbReference>
<dbReference type="NCBIfam" id="TIGR02532">
    <property type="entry name" value="IV_pilin_GFxxxE"/>
    <property type="match status" value="1"/>
</dbReference>
<gene>
    <name evidence="2" type="ORF">IEN85_09400</name>
</gene>
<accession>A0A927F7C7</accession>
<dbReference type="Proteomes" id="UP000622317">
    <property type="component" value="Unassembled WGS sequence"/>
</dbReference>
<dbReference type="SUPFAM" id="SSF54523">
    <property type="entry name" value="Pili subunits"/>
    <property type="match status" value="1"/>
</dbReference>
<sequence>MRRGPSSSPISKRTVRAKAAFTLFELLVTMAVISVLAGIGFYSIARGTEDRALEKGADILHSMVRVARTQAITNGVHSRLIINADPNDPESYLRRIGVVIEDPESGYVKAVDRGALLPEGIYLVPQGEGVQFPSGWPETGRRSVYRKANGDTTDDTAVYAFDYPLKDRIPENTAGKPDWICIQFAPNGRLSTVNWGGGGGLVPLSNQLVLANGRMVSGNLSVTNVNDYIGIAFKRNGSSYQTREADLVDDQ</sequence>
<evidence type="ECO:0000313" key="2">
    <source>
        <dbReference type="EMBL" id="MBD5779709.1"/>
    </source>
</evidence>
<proteinExistence type="predicted"/>
<keyword evidence="1" id="KW-1133">Transmembrane helix</keyword>
<dbReference type="Gene3D" id="3.30.700.10">
    <property type="entry name" value="Glycoprotein, Type 4 Pilin"/>
    <property type="match status" value="1"/>
</dbReference>
<name>A0A927F7C7_9BACT</name>
<dbReference type="InterPro" id="IPR012902">
    <property type="entry name" value="N_methyl_site"/>
</dbReference>
<organism evidence="2 3">
    <name type="scientific">Pelagicoccus enzymogenes</name>
    <dbReference type="NCBI Taxonomy" id="2773457"/>
    <lineage>
        <taxon>Bacteria</taxon>
        <taxon>Pseudomonadati</taxon>
        <taxon>Verrucomicrobiota</taxon>
        <taxon>Opitutia</taxon>
        <taxon>Puniceicoccales</taxon>
        <taxon>Pelagicoccaceae</taxon>
        <taxon>Pelagicoccus</taxon>
    </lineage>
</organism>
<dbReference type="AlphaFoldDB" id="A0A927F7C7"/>
<dbReference type="Pfam" id="PF07963">
    <property type="entry name" value="N_methyl"/>
    <property type="match status" value="1"/>
</dbReference>
<keyword evidence="3" id="KW-1185">Reference proteome</keyword>
<evidence type="ECO:0000313" key="3">
    <source>
        <dbReference type="Proteomes" id="UP000622317"/>
    </source>
</evidence>
<keyword evidence="1" id="KW-0472">Membrane</keyword>